<dbReference type="InterPro" id="IPR010987">
    <property type="entry name" value="Glutathione-S-Trfase_C-like"/>
</dbReference>
<dbReference type="PROSITE" id="PS50405">
    <property type="entry name" value="GST_CTER"/>
    <property type="match status" value="1"/>
</dbReference>
<dbReference type="InterPro" id="IPR036282">
    <property type="entry name" value="Glutathione-S-Trfase_C_sf"/>
</dbReference>
<dbReference type="Pfam" id="PF13417">
    <property type="entry name" value="GST_N_3"/>
    <property type="match status" value="1"/>
</dbReference>
<dbReference type="SFLD" id="SFLDG01150">
    <property type="entry name" value="Main.1:_Beta-like"/>
    <property type="match status" value="1"/>
</dbReference>
<dbReference type="Proteomes" id="UP000186002">
    <property type="component" value="Unassembled WGS sequence"/>
</dbReference>
<dbReference type="PROSITE" id="PS50404">
    <property type="entry name" value="GST_NTER"/>
    <property type="match status" value="1"/>
</dbReference>
<dbReference type="SFLD" id="SFLDG00358">
    <property type="entry name" value="Main_(cytGST)"/>
    <property type="match status" value="1"/>
</dbReference>
<dbReference type="SFLD" id="SFLDS00019">
    <property type="entry name" value="Glutathione_Transferase_(cytos"/>
    <property type="match status" value="1"/>
</dbReference>
<protein>
    <submittedName>
        <fullName evidence="3">Glutathione S-transferase</fullName>
    </submittedName>
</protein>
<dbReference type="GO" id="GO:0016740">
    <property type="term" value="F:transferase activity"/>
    <property type="evidence" value="ECO:0007669"/>
    <property type="project" value="UniProtKB-KW"/>
</dbReference>
<dbReference type="Gene3D" id="1.20.1050.10">
    <property type="match status" value="1"/>
</dbReference>
<evidence type="ECO:0000313" key="3">
    <source>
        <dbReference type="EMBL" id="SHM93103.1"/>
    </source>
</evidence>
<dbReference type="InterPro" id="IPR040079">
    <property type="entry name" value="Glutathione_S-Trfase"/>
</dbReference>
<name>A0A1M7MQ75_9HYPH</name>
<sequence length="201" mass="22190">MYKVIGHPQSRTLRVMWTLEELGAAYTLDPARPGSDAIREVNPTGKIPALIDDGEVLYDSVAICTYLADKHGKLTFTAGTINRARQDSFTQFCVDEMEGALWTAAKNTFIHPEDVRVPTVKEVCRLEFAKALTTLEARLGEGPYVMGQMFTIADIFIGHSFGWAQVAKFTLPESGPLADYLARLRSRSGFLAAMAKLKEVS</sequence>
<dbReference type="Pfam" id="PF13410">
    <property type="entry name" value="GST_C_2"/>
    <property type="match status" value="1"/>
</dbReference>
<evidence type="ECO:0000259" key="1">
    <source>
        <dbReference type="PROSITE" id="PS50404"/>
    </source>
</evidence>
<dbReference type="Gene3D" id="3.40.30.10">
    <property type="entry name" value="Glutaredoxin"/>
    <property type="match status" value="1"/>
</dbReference>
<dbReference type="AlphaFoldDB" id="A0A1M7MQ75"/>
<dbReference type="SUPFAM" id="SSF52833">
    <property type="entry name" value="Thioredoxin-like"/>
    <property type="match status" value="1"/>
</dbReference>
<gene>
    <name evidence="3" type="ORF">SAMN05444272_3503</name>
</gene>
<dbReference type="EMBL" id="FRBW01000004">
    <property type="protein sequence ID" value="SHM93103.1"/>
    <property type="molecule type" value="Genomic_DNA"/>
</dbReference>
<feature type="domain" description="GST C-terminal" evidence="2">
    <location>
        <begin position="79"/>
        <end position="201"/>
    </location>
</feature>
<keyword evidence="4" id="KW-1185">Reference proteome</keyword>
<dbReference type="InterPro" id="IPR036249">
    <property type="entry name" value="Thioredoxin-like_sf"/>
</dbReference>
<evidence type="ECO:0000313" key="4">
    <source>
        <dbReference type="Proteomes" id="UP000186002"/>
    </source>
</evidence>
<feature type="domain" description="GST N-terminal" evidence="1">
    <location>
        <begin position="1"/>
        <end position="75"/>
    </location>
</feature>
<dbReference type="SUPFAM" id="SSF47616">
    <property type="entry name" value="GST C-terminal domain-like"/>
    <property type="match status" value="1"/>
</dbReference>
<dbReference type="OrthoDB" id="9810080at2"/>
<evidence type="ECO:0000259" key="2">
    <source>
        <dbReference type="PROSITE" id="PS50405"/>
    </source>
</evidence>
<dbReference type="CDD" id="cd03046">
    <property type="entry name" value="GST_N_GTT1_like"/>
    <property type="match status" value="1"/>
</dbReference>
<proteinExistence type="predicted"/>
<organism evidence="3 4">
    <name type="scientific">Roseibium suaedae</name>
    <dbReference type="NCBI Taxonomy" id="735517"/>
    <lineage>
        <taxon>Bacteria</taxon>
        <taxon>Pseudomonadati</taxon>
        <taxon>Pseudomonadota</taxon>
        <taxon>Alphaproteobacteria</taxon>
        <taxon>Hyphomicrobiales</taxon>
        <taxon>Stappiaceae</taxon>
        <taxon>Roseibium</taxon>
    </lineage>
</organism>
<dbReference type="InterPro" id="IPR004045">
    <property type="entry name" value="Glutathione_S-Trfase_N"/>
</dbReference>
<keyword evidence="3" id="KW-0808">Transferase</keyword>
<dbReference type="PANTHER" id="PTHR44051">
    <property type="entry name" value="GLUTATHIONE S-TRANSFERASE-RELATED"/>
    <property type="match status" value="1"/>
</dbReference>
<reference evidence="3 4" key="1">
    <citation type="submission" date="2016-11" db="EMBL/GenBank/DDBJ databases">
        <authorList>
            <person name="Jaros S."/>
            <person name="Januszkiewicz K."/>
            <person name="Wedrychowicz H."/>
        </authorList>
    </citation>
    <scope>NUCLEOTIDE SEQUENCE [LARGE SCALE GENOMIC DNA]</scope>
    <source>
        <strain evidence="3 4">DSM 22153</strain>
    </source>
</reference>
<dbReference type="STRING" id="735517.SAMN05444272_3503"/>
<dbReference type="RefSeq" id="WP_073014619.1">
    <property type="nucleotide sequence ID" value="NZ_FRBW01000004.1"/>
</dbReference>
<dbReference type="PANTHER" id="PTHR44051:SF8">
    <property type="entry name" value="GLUTATHIONE S-TRANSFERASE GSTA"/>
    <property type="match status" value="1"/>
</dbReference>
<accession>A0A1M7MQ75</accession>